<dbReference type="InterPro" id="IPR001404">
    <property type="entry name" value="Hsp90_fam"/>
</dbReference>
<dbReference type="Proteomes" id="UP000054937">
    <property type="component" value="Unassembled WGS sequence"/>
</dbReference>
<evidence type="ECO:0000256" key="6">
    <source>
        <dbReference type="SAM" id="MobiDB-lite"/>
    </source>
</evidence>
<dbReference type="HAMAP" id="MF_00505">
    <property type="entry name" value="HSP90"/>
    <property type="match status" value="1"/>
</dbReference>
<keyword evidence="3 5" id="KW-0067">ATP-binding</keyword>
<dbReference type="GO" id="GO:0051082">
    <property type="term" value="F:unfolded protein binding"/>
    <property type="evidence" value="ECO:0007669"/>
    <property type="project" value="InterPro"/>
</dbReference>
<reference evidence="9 10" key="1">
    <citation type="journal article" date="2015" name="Sci. Rep.">
        <title>Genome of the facultative scuticociliatosis pathogen Pseudocohnilembus persalinus provides insight into its virulence through horizontal gene transfer.</title>
        <authorList>
            <person name="Xiong J."/>
            <person name="Wang G."/>
            <person name="Cheng J."/>
            <person name="Tian M."/>
            <person name="Pan X."/>
            <person name="Warren A."/>
            <person name="Jiang C."/>
            <person name="Yuan D."/>
            <person name="Miao W."/>
        </authorList>
    </citation>
    <scope>NUCLEOTIDE SEQUENCE [LARGE SCALE GENOMIC DNA]</scope>
    <source>
        <strain evidence="9">36N120E</strain>
    </source>
</reference>
<accession>A0A0V0R3I7</accession>
<sequence>MKLFFRQIFCIISILALLRSDIYVKAEEAKEEFEFQTEVGRLMDILINSLYTHKEIFLREMISNASDAIDKMRFLSVSNPDALGDQKDFKITVEFDKEANTLTVTDNGIGMTKNDLIQNLGTIAKSGTTNFMEAIKEGNLNIIGQFGVGFYSTFLVAQKVEVTSKNNDDDQYIWTSSAANSFSIQKDPQGNTLGRGSKITLYLKQDAEEFLEEKTLKELIKRYSEFINFPIYLRGYKKVEEEVPVDGEYEWVEGEQVQKTKKEKVEKENWQIMNDNKAIWTRPRDEIEDEEYINFYKSLTKDYEDPLNWIHFKAEGDLSFTSLLYIPSKAPYEMMENYYGASDSLKLYVRRVLINEQFEELMPRYLSFVKGVIDSDDLPINVSRESIQQLKMLKVISKKLVKKTLDMIEKMSKAYLADDEDSYEYSDEEEEEEQQQDQNQEQNQEQNDEDEEEEENAEARKKRKMEDYTQFWKEFGKQIKLGIIEDSNNKEKLAKVSRWYSSHDQNELTSFDEYITRMKPGQEQIYFLAGESREVIMSHPSLQKLLKSGYEVLLLDDPIDEFAFQHLHEYEKKKLANVGKGDFKFPEDSDEERQKNKALKKLFRPLTQQWKAVLADDLEEVKISQRLVHDPCLVVSSEQGYSANMDRIAKAQAYGGNDRNNPYANSKKILEINPSHPAIQELLERAKEGEQEQFEDLARVLYEGALVNSGYSLRDPAGFSARFYRLFNGALGIPAEAELKDIEVDLDDLTEDEPERDEPKFQDEMNLDDFDLEMGSRKDDL</sequence>
<dbReference type="Gene3D" id="3.30.230.80">
    <property type="match status" value="1"/>
</dbReference>
<name>A0A0V0R3I7_PSEPJ</name>
<dbReference type="FunFam" id="3.30.565.10:FF:000005">
    <property type="entry name" value="Heat shock protein 90"/>
    <property type="match status" value="1"/>
</dbReference>
<dbReference type="PANTHER" id="PTHR11528">
    <property type="entry name" value="HEAT SHOCK PROTEIN 90 FAMILY MEMBER"/>
    <property type="match status" value="1"/>
</dbReference>
<dbReference type="FunCoup" id="A0A0V0R3I7">
    <property type="interactions" value="36"/>
</dbReference>
<dbReference type="SUPFAM" id="SSF110942">
    <property type="entry name" value="HSP90 C-terminal domain"/>
    <property type="match status" value="1"/>
</dbReference>
<proteinExistence type="inferred from homology"/>
<evidence type="ECO:0000313" key="9">
    <source>
        <dbReference type="EMBL" id="KRX09059.1"/>
    </source>
</evidence>
<dbReference type="Pfam" id="PF13589">
    <property type="entry name" value="HATPase_c_3"/>
    <property type="match status" value="1"/>
</dbReference>
<evidence type="ECO:0000256" key="7">
    <source>
        <dbReference type="SAM" id="SignalP"/>
    </source>
</evidence>
<feature type="binding site" evidence="5">
    <location>
        <position position="64"/>
    </location>
    <ligand>
        <name>ATP</name>
        <dbReference type="ChEBI" id="CHEBI:30616"/>
    </ligand>
</feature>
<dbReference type="InterPro" id="IPR037196">
    <property type="entry name" value="HSP90_C"/>
</dbReference>
<dbReference type="InterPro" id="IPR020575">
    <property type="entry name" value="Hsp90_N"/>
</dbReference>
<dbReference type="Gene3D" id="3.40.50.11260">
    <property type="match status" value="1"/>
</dbReference>
<feature type="binding site" evidence="5">
    <location>
        <position position="125"/>
    </location>
    <ligand>
        <name>ATP</name>
        <dbReference type="ChEBI" id="CHEBI:30616"/>
    </ligand>
</feature>
<feature type="binding site" evidence="5">
    <location>
        <position position="106"/>
    </location>
    <ligand>
        <name>ATP</name>
        <dbReference type="ChEBI" id="CHEBI:30616"/>
    </ligand>
</feature>
<keyword evidence="2 5" id="KW-0547">Nucleotide-binding</keyword>
<feature type="compositionally biased region" description="Acidic residues" evidence="6">
    <location>
        <begin position="419"/>
        <end position="435"/>
    </location>
</feature>
<comment type="caution">
    <text evidence="9">The sequence shown here is derived from an EMBL/GenBank/DDBJ whole genome shotgun (WGS) entry which is preliminary data.</text>
</comment>
<keyword evidence="10" id="KW-1185">Reference proteome</keyword>
<feature type="binding site" evidence="5">
    <location>
        <position position="60"/>
    </location>
    <ligand>
        <name>ATP</name>
        <dbReference type="ChEBI" id="CHEBI:30616"/>
    </ligand>
</feature>
<dbReference type="Pfam" id="PF00183">
    <property type="entry name" value="HSP90"/>
    <property type="match status" value="2"/>
</dbReference>
<feature type="signal peptide" evidence="7">
    <location>
        <begin position="1"/>
        <end position="26"/>
    </location>
</feature>
<dbReference type="GO" id="GO:0140662">
    <property type="term" value="F:ATP-dependent protein folding chaperone"/>
    <property type="evidence" value="ECO:0007669"/>
    <property type="project" value="InterPro"/>
</dbReference>
<organism evidence="9 10">
    <name type="scientific">Pseudocohnilembus persalinus</name>
    <name type="common">Ciliate</name>
    <dbReference type="NCBI Taxonomy" id="266149"/>
    <lineage>
        <taxon>Eukaryota</taxon>
        <taxon>Sar</taxon>
        <taxon>Alveolata</taxon>
        <taxon>Ciliophora</taxon>
        <taxon>Intramacronucleata</taxon>
        <taxon>Oligohymenophorea</taxon>
        <taxon>Scuticociliatia</taxon>
        <taxon>Philasterida</taxon>
        <taxon>Pseudocohnilembidae</taxon>
        <taxon>Pseudocohnilembus</taxon>
    </lineage>
</organism>
<keyword evidence="9" id="KW-0687">Ribonucleoprotein</keyword>
<dbReference type="InterPro" id="IPR003594">
    <property type="entry name" value="HATPase_dom"/>
</dbReference>
<evidence type="ECO:0000256" key="5">
    <source>
        <dbReference type="PIRSR" id="PIRSR002583-1"/>
    </source>
</evidence>
<evidence type="ECO:0000256" key="3">
    <source>
        <dbReference type="ARBA" id="ARBA00022840"/>
    </source>
</evidence>
<feature type="binding site" evidence="5">
    <location>
        <position position="111"/>
    </location>
    <ligand>
        <name>ATP</name>
        <dbReference type="ChEBI" id="CHEBI:30616"/>
    </ligand>
</feature>
<dbReference type="PROSITE" id="PS00298">
    <property type="entry name" value="HSP90"/>
    <property type="match status" value="1"/>
</dbReference>
<keyword evidence="7" id="KW-0732">Signal</keyword>
<evidence type="ECO:0000313" key="10">
    <source>
        <dbReference type="Proteomes" id="UP000054937"/>
    </source>
</evidence>
<feature type="region of interest" description="Disordered" evidence="6">
    <location>
        <begin position="746"/>
        <end position="781"/>
    </location>
</feature>
<dbReference type="GO" id="GO:0005840">
    <property type="term" value="C:ribosome"/>
    <property type="evidence" value="ECO:0007669"/>
    <property type="project" value="UniProtKB-KW"/>
</dbReference>
<dbReference type="SUPFAM" id="SSF54211">
    <property type="entry name" value="Ribosomal protein S5 domain 2-like"/>
    <property type="match status" value="1"/>
</dbReference>
<evidence type="ECO:0000256" key="4">
    <source>
        <dbReference type="ARBA" id="ARBA00023186"/>
    </source>
</evidence>
<gene>
    <name evidence="9" type="ORF">PPERSA_01946</name>
</gene>
<dbReference type="Gene3D" id="1.20.120.790">
    <property type="entry name" value="Heat shock protein 90, C-terminal domain"/>
    <property type="match status" value="1"/>
</dbReference>
<feature type="region of interest" description="Disordered" evidence="6">
    <location>
        <begin position="419"/>
        <end position="463"/>
    </location>
</feature>
<feature type="compositionally biased region" description="Acidic residues" evidence="6">
    <location>
        <begin position="446"/>
        <end position="456"/>
    </location>
</feature>
<dbReference type="InterPro" id="IPR019805">
    <property type="entry name" value="Heat_shock_protein_90_CS"/>
</dbReference>
<dbReference type="NCBIfam" id="NF003555">
    <property type="entry name" value="PRK05218.1"/>
    <property type="match status" value="1"/>
</dbReference>
<dbReference type="PRINTS" id="PR00775">
    <property type="entry name" value="HEATSHOCK90"/>
</dbReference>
<comment type="similarity">
    <text evidence="1">Belongs to the heat shock protein 90 family.</text>
</comment>
<feature type="compositionally biased region" description="Acidic residues" evidence="6">
    <location>
        <begin position="746"/>
        <end position="756"/>
    </location>
</feature>
<evidence type="ECO:0000256" key="2">
    <source>
        <dbReference type="ARBA" id="ARBA00022741"/>
    </source>
</evidence>
<dbReference type="InterPro" id="IPR036890">
    <property type="entry name" value="HATPase_C_sf"/>
</dbReference>
<feature type="binding site" evidence="5">
    <location>
        <begin position="145"/>
        <end position="150"/>
    </location>
    <ligand>
        <name>ATP</name>
        <dbReference type="ChEBI" id="CHEBI:30616"/>
    </ligand>
</feature>
<keyword evidence="9" id="KW-0689">Ribosomal protein</keyword>
<dbReference type="AlphaFoldDB" id="A0A0V0R3I7"/>
<dbReference type="OrthoDB" id="28737at2759"/>
<feature type="compositionally biased region" description="Low complexity" evidence="6">
    <location>
        <begin position="436"/>
        <end position="445"/>
    </location>
</feature>
<feature type="domain" description="Histidine kinase/HSP90-like ATPase" evidence="8">
    <location>
        <begin position="53"/>
        <end position="207"/>
    </location>
</feature>
<dbReference type="PIRSF" id="PIRSF002583">
    <property type="entry name" value="Hsp90"/>
    <property type="match status" value="1"/>
</dbReference>
<dbReference type="CDD" id="cd16927">
    <property type="entry name" value="HATPase_Hsp90-like"/>
    <property type="match status" value="1"/>
</dbReference>
<evidence type="ECO:0000259" key="8">
    <source>
        <dbReference type="SMART" id="SM00387"/>
    </source>
</evidence>
<dbReference type="GO" id="GO:0016887">
    <property type="term" value="F:ATP hydrolysis activity"/>
    <property type="evidence" value="ECO:0007669"/>
    <property type="project" value="InterPro"/>
</dbReference>
<dbReference type="InParanoid" id="A0A0V0R3I7"/>
<evidence type="ECO:0000256" key="1">
    <source>
        <dbReference type="ARBA" id="ARBA00008239"/>
    </source>
</evidence>
<dbReference type="OMA" id="YMLQETS"/>
<dbReference type="SMART" id="SM00387">
    <property type="entry name" value="HATPase_c"/>
    <property type="match status" value="1"/>
</dbReference>
<dbReference type="SUPFAM" id="SSF55874">
    <property type="entry name" value="ATPase domain of HSP90 chaperone/DNA topoisomerase II/histidine kinase"/>
    <property type="match status" value="1"/>
</dbReference>
<dbReference type="Gene3D" id="3.30.565.10">
    <property type="entry name" value="Histidine kinase-like ATPase, C-terminal domain"/>
    <property type="match status" value="1"/>
</dbReference>
<keyword evidence="4" id="KW-0143">Chaperone</keyword>
<feature type="chain" id="PRO_5006867682" evidence="7">
    <location>
        <begin position="27"/>
        <end position="781"/>
    </location>
</feature>
<protein>
    <submittedName>
        <fullName evidence="9">Ribosomal protein S5 domain 2-type fold</fullName>
    </submittedName>
</protein>
<dbReference type="EMBL" id="LDAU01000055">
    <property type="protein sequence ID" value="KRX09059.1"/>
    <property type="molecule type" value="Genomic_DNA"/>
</dbReference>
<feature type="binding site" evidence="5">
    <location>
        <begin position="126"/>
        <end position="127"/>
    </location>
    <ligand>
        <name>ATP</name>
        <dbReference type="ChEBI" id="CHEBI:30616"/>
    </ligand>
</feature>
<feature type="binding site" evidence="5">
    <location>
        <position position="384"/>
    </location>
    <ligand>
        <name>ATP</name>
        <dbReference type="ChEBI" id="CHEBI:30616"/>
    </ligand>
</feature>
<dbReference type="GO" id="GO:0005524">
    <property type="term" value="F:ATP binding"/>
    <property type="evidence" value="ECO:0007669"/>
    <property type="project" value="UniProtKB-KW"/>
</dbReference>
<feature type="binding site" evidence="5">
    <location>
        <position position="119"/>
    </location>
    <ligand>
        <name>ATP</name>
        <dbReference type="ChEBI" id="CHEBI:30616"/>
    </ligand>
</feature>
<dbReference type="InterPro" id="IPR020568">
    <property type="entry name" value="Ribosomal_Su5_D2-typ_SF"/>
</dbReference>